<evidence type="ECO:0000313" key="2">
    <source>
        <dbReference type="Proteomes" id="UP000472372"/>
    </source>
</evidence>
<gene>
    <name evidence="1" type="ORF">PTTW11_09201</name>
</gene>
<dbReference type="AlphaFoldDB" id="A0A6S6WBC6"/>
<accession>A0A6S6WBC6</accession>
<sequence>MFSLKVTAALACGLLMAITAEAKLNFGMDATSNFLWVDGQSSCTAVRINARGENPCGHKVTLNNGQTYSLEGCGGQQFILNGDGSFNSVCGSQVFNTDCGIQPFATNFFHRPIVFVLDANILHKQHFGDEAGKASISTRVSG</sequence>
<dbReference type="Proteomes" id="UP000472372">
    <property type="component" value="Chromosome 9"/>
</dbReference>
<reference evidence="1" key="1">
    <citation type="submission" date="2021-02" db="EMBL/GenBank/DDBJ databases">
        <authorList>
            <person name="Syme A R."/>
            <person name="Syme A R."/>
            <person name="Moolhuijzen P."/>
        </authorList>
    </citation>
    <scope>NUCLEOTIDE SEQUENCE</scope>
    <source>
        <strain evidence="1">W1-1</strain>
    </source>
</reference>
<name>A0A6S6WBC6_9PLEO</name>
<dbReference type="EMBL" id="HG992985">
    <property type="protein sequence ID" value="CAE7204984.1"/>
    <property type="molecule type" value="Genomic_DNA"/>
</dbReference>
<proteinExistence type="predicted"/>
<protein>
    <submittedName>
        <fullName evidence="1">Uncharacterized protein</fullName>
    </submittedName>
</protein>
<evidence type="ECO:0000313" key="1">
    <source>
        <dbReference type="EMBL" id="CAE7204984.1"/>
    </source>
</evidence>
<organism evidence="1 2">
    <name type="scientific">Pyrenophora teres f. teres</name>
    <dbReference type="NCBI Taxonomy" id="97479"/>
    <lineage>
        <taxon>Eukaryota</taxon>
        <taxon>Fungi</taxon>
        <taxon>Dikarya</taxon>
        <taxon>Ascomycota</taxon>
        <taxon>Pezizomycotina</taxon>
        <taxon>Dothideomycetes</taxon>
        <taxon>Pleosporomycetidae</taxon>
        <taxon>Pleosporales</taxon>
        <taxon>Pleosporineae</taxon>
        <taxon>Pleosporaceae</taxon>
        <taxon>Pyrenophora</taxon>
    </lineage>
</organism>